<dbReference type="GO" id="GO:0016740">
    <property type="term" value="F:transferase activity"/>
    <property type="evidence" value="ECO:0007669"/>
    <property type="project" value="UniProtKB-KW"/>
</dbReference>
<dbReference type="PANTHER" id="PTHR43861">
    <property type="entry name" value="TRANS-ACONITATE 2-METHYLTRANSFERASE-RELATED"/>
    <property type="match status" value="1"/>
</dbReference>
<keyword evidence="1" id="KW-0808">Transferase</keyword>
<dbReference type="SUPFAM" id="SSF53335">
    <property type="entry name" value="S-adenosyl-L-methionine-dependent methyltransferases"/>
    <property type="match status" value="1"/>
</dbReference>
<dbReference type="AlphaFoldDB" id="A0A1G2G4E0"/>
<dbReference type="Gene3D" id="3.40.50.150">
    <property type="entry name" value="Vaccinia Virus protein VP39"/>
    <property type="match status" value="1"/>
</dbReference>
<evidence type="ECO:0000259" key="2">
    <source>
        <dbReference type="Pfam" id="PF03848"/>
    </source>
</evidence>
<proteinExistence type="predicted"/>
<dbReference type="InterPro" id="IPR029063">
    <property type="entry name" value="SAM-dependent_MTases_sf"/>
</dbReference>
<dbReference type="EMBL" id="MHNL01000015">
    <property type="protein sequence ID" value="OGZ44728.1"/>
    <property type="molecule type" value="Genomic_DNA"/>
</dbReference>
<dbReference type="CDD" id="cd02440">
    <property type="entry name" value="AdoMet_MTases"/>
    <property type="match status" value="1"/>
</dbReference>
<evidence type="ECO:0000313" key="4">
    <source>
        <dbReference type="Proteomes" id="UP000177785"/>
    </source>
</evidence>
<dbReference type="InterPro" id="IPR015985">
    <property type="entry name" value="TehB-like_dom"/>
</dbReference>
<sequence>MNKITEKYNKLYARKNVFGALPLPIVKRAEKYMFGRVLDIGAGQGRNALYLTKKFDVLAVDPSEVGLNSIRSKVGTLVGDVWSLPKTKFDAVVNTFVLHHLIPEEAIQMIKQLQRITNRGGIHTVAAFTQDGEFYEARPDMFYLKGDELKDLYKNWEVLEYSKKKEKSHSGDMNTVAYLIARKIK</sequence>
<name>A0A1G2G4E0_9BACT</name>
<accession>A0A1G2G4E0</accession>
<evidence type="ECO:0000256" key="1">
    <source>
        <dbReference type="ARBA" id="ARBA00022679"/>
    </source>
</evidence>
<reference evidence="3 4" key="1">
    <citation type="journal article" date="2016" name="Nat. Commun.">
        <title>Thousands of microbial genomes shed light on interconnected biogeochemical processes in an aquifer system.</title>
        <authorList>
            <person name="Anantharaman K."/>
            <person name="Brown C.T."/>
            <person name="Hug L.A."/>
            <person name="Sharon I."/>
            <person name="Castelle C.J."/>
            <person name="Probst A.J."/>
            <person name="Thomas B.C."/>
            <person name="Singh A."/>
            <person name="Wilkins M.J."/>
            <person name="Karaoz U."/>
            <person name="Brodie E.L."/>
            <person name="Williams K.H."/>
            <person name="Hubbard S.S."/>
            <person name="Banfield J.F."/>
        </authorList>
    </citation>
    <scope>NUCLEOTIDE SEQUENCE [LARGE SCALE GENOMIC DNA]</scope>
</reference>
<evidence type="ECO:0000313" key="3">
    <source>
        <dbReference type="EMBL" id="OGZ44728.1"/>
    </source>
</evidence>
<protein>
    <recommendedName>
        <fullName evidence="2">Tellurite resistance methyltransferase TehB-like domain-containing protein</fullName>
    </recommendedName>
</protein>
<organism evidence="3 4">
    <name type="scientific">Candidatus Ryanbacteria bacterium RIFCSPHIGHO2_01_FULL_48_27</name>
    <dbReference type="NCBI Taxonomy" id="1802115"/>
    <lineage>
        <taxon>Bacteria</taxon>
        <taxon>Candidatus Ryaniibacteriota</taxon>
    </lineage>
</organism>
<dbReference type="Proteomes" id="UP000177785">
    <property type="component" value="Unassembled WGS sequence"/>
</dbReference>
<dbReference type="Pfam" id="PF03848">
    <property type="entry name" value="TehB"/>
    <property type="match status" value="1"/>
</dbReference>
<comment type="caution">
    <text evidence="3">The sequence shown here is derived from an EMBL/GenBank/DDBJ whole genome shotgun (WGS) entry which is preliminary data.</text>
</comment>
<gene>
    <name evidence="3" type="ORF">A2756_04705</name>
</gene>
<feature type="domain" description="Tellurite resistance methyltransferase TehB-like" evidence="2">
    <location>
        <begin position="26"/>
        <end position="174"/>
    </location>
</feature>
<dbReference type="PANTHER" id="PTHR43861:SF3">
    <property type="entry name" value="PUTATIVE (AFU_ORTHOLOGUE AFUA_2G14390)-RELATED"/>
    <property type="match status" value="1"/>
</dbReference>